<gene>
    <name evidence="1" type="ORF">L1987_54372</name>
</gene>
<keyword evidence="2" id="KW-1185">Reference proteome</keyword>
<name>A0ACB9E7A6_9ASTR</name>
<comment type="caution">
    <text evidence="1">The sequence shown here is derived from an EMBL/GenBank/DDBJ whole genome shotgun (WGS) entry which is preliminary data.</text>
</comment>
<reference evidence="1 2" key="2">
    <citation type="journal article" date="2022" name="Mol. Ecol. Resour.">
        <title>The genomes of chicory, endive, great burdock and yacon provide insights into Asteraceae paleo-polyploidization history and plant inulin production.</title>
        <authorList>
            <person name="Fan W."/>
            <person name="Wang S."/>
            <person name="Wang H."/>
            <person name="Wang A."/>
            <person name="Jiang F."/>
            <person name="Liu H."/>
            <person name="Zhao H."/>
            <person name="Xu D."/>
            <person name="Zhang Y."/>
        </authorList>
    </citation>
    <scope>NUCLEOTIDE SEQUENCE [LARGE SCALE GENOMIC DNA]</scope>
    <source>
        <strain evidence="2">cv. Yunnan</strain>
        <tissue evidence="1">Leaves</tissue>
    </source>
</reference>
<dbReference type="EMBL" id="CM042035">
    <property type="protein sequence ID" value="KAI3754585.1"/>
    <property type="molecule type" value="Genomic_DNA"/>
</dbReference>
<reference evidence="2" key="1">
    <citation type="journal article" date="2022" name="Mol. Ecol. Resour.">
        <title>The genomes of chicory, endive, great burdock and yacon provide insights into Asteraceae palaeo-polyploidization history and plant inulin production.</title>
        <authorList>
            <person name="Fan W."/>
            <person name="Wang S."/>
            <person name="Wang H."/>
            <person name="Wang A."/>
            <person name="Jiang F."/>
            <person name="Liu H."/>
            <person name="Zhao H."/>
            <person name="Xu D."/>
            <person name="Zhang Y."/>
        </authorList>
    </citation>
    <scope>NUCLEOTIDE SEQUENCE [LARGE SCALE GENOMIC DNA]</scope>
    <source>
        <strain evidence="2">cv. Yunnan</strain>
    </source>
</reference>
<dbReference type="Proteomes" id="UP001056120">
    <property type="component" value="Linkage Group LG18"/>
</dbReference>
<organism evidence="1 2">
    <name type="scientific">Smallanthus sonchifolius</name>
    <dbReference type="NCBI Taxonomy" id="185202"/>
    <lineage>
        <taxon>Eukaryota</taxon>
        <taxon>Viridiplantae</taxon>
        <taxon>Streptophyta</taxon>
        <taxon>Embryophyta</taxon>
        <taxon>Tracheophyta</taxon>
        <taxon>Spermatophyta</taxon>
        <taxon>Magnoliopsida</taxon>
        <taxon>eudicotyledons</taxon>
        <taxon>Gunneridae</taxon>
        <taxon>Pentapetalae</taxon>
        <taxon>asterids</taxon>
        <taxon>campanulids</taxon>
        <taxon>Asterales</taxon>
        <taxon>Asteraceae</taxon>
        <taxon>Asteroideae</taxon>
        <taxon>Heliantheae alliance</taxon>
        <taxon>Millerieae</taxon>
        <taxon>Smallanthus</taxon>
    </lineage>
</organism>
<sequence>MVVGCSSDGDDGLEIHGCDWRRRPVRGGPVRVDPWMLGGADDGTVVEKVVVAGCGSSGVGRWKPTGTAKRHECSSDGDDGLKMHDCDWRRRPVRGGPVRVDPCMLGGADDGTAAEKVVVAGCGSSGIGRWKPTGTAKRHGNHGGGA</sequence>
<proteinExistence type="predicted"/>
<accession>A0ACB9E7A6</accession>
<evidence type="ECO:0000313" key="1">
    <source>
        <dbReference type="EMBL" id="KAI3754585.1"/>
    </source>
</evidence>
<evidence type="ECO:0000313" key="2">
    <source>
        <dbReference type="Proteomes" id="UP001056120"/>
    </source>
</evidence>
<protein>
    <submittedName>
        <fullName evidence="1">Uncharacterized protein</fullName>
    </submittedName>
</protein>